<dbReference type="SUPFAM" id="SSF51197">
    <property type="entry name" value="Clavaminate synthase-like"/>
    <property type="match status" value="1"/>
</dbReference>
<dbReference type="EMBL" id="UINC01033621">
    <property type="protein sequence ID" value="SVB23196.1"/>
    <property type="molecule type" value="Genomic_DNA"/>
</dbReference>
<evidence type="ECO:0000313" key="1">
    <source>
        <dbReference type="EMBL" id="SVB23196.1"/>
    </source>
</evidence>
<sequence length="188" mass="20994">MELNDGHLDQLEQRGYIIVPGFRHGEELKELQAAQRRALPSWEEVKDDPPSGRATLSEFPPAEMALLRGTVHHAAWDFARKWFSSEHIHYRAGCMIARYPGFKGGGTGSDASALHLDNGNNSLLPPSDSARAFGQLNFWHHLEEVGEDQAPLRLIPKEHGRYMSKAEPLVCEAGTLCIYTNYTMHSAS</sequence>
<dbReference type="InterPro" id="IPR008775">
    <property type="entry name" value="Phytyl_CoA_dOase-like"/>
</dbReference>
<accession>A0A382CAT0</accession>
<dbReference type="Gene3D" id="2.60.120.620">
    <property type="entry name" value="q2cbj1_9rhob like domain"/>
    <property type="match status" value="1"/>
</dbReference>
<protein>
    <recommendedName>
        <fullName evidence="2">Phytanoyl-CoA dioxygenase</fullName>
    </recommendedName>
</protein>
<reference evidence="1" key="1">
    <citation type="submission" date="2018-05" db="EMBL/GenBank/DDBJ databases">
        <authorList>
            <person name="Lanie J.A."/>
            <person name="Ng W.-L."/>
            <person name="Kazmierczak K.M."/>
            <person name="Andrzejewski T.M."/>
            <person name="Davidsen T.M."/>
            <person name="Wayne K.J."/>
            <person name="Tettelin H."/>
            <person name="Glass J.I."/>
            <person name="Rusch D."/>
            <person name="Podicherti R."/>
            <person name="Tsui H.-C.T."/>
            <person name="Winkler M.E."/>
        </authorList>
    </citation>
    <scope>NUCLEOTIDE SEQUENCE</scope>
</reference>
<dbReference type="Pfam" id="PF05721">
    <property type="entry name" value="PhyH"/>
    <property type="match status" value="1"/>
</dbReference>
<feature type="non-terminal residue" evidence="1">
    <location>
        <position position="188"/>
    </location>
</feature>
<gene>
    <name evidence="1" type="ORF">METZ01_LOCUS176050</name>
</gene>
<organism evidence="1">
    <name type="scientific">marine metagenome</name>
    <dbReference type="NCBI Taxonomy" id="408172"/>
    <lineage>
        <taxon>unclassified sequences</taxon>
        <taxon>metagenomes</taxon>
        <taxon>ecological metagenomes</taxon>
    </lineage>
</organism>
<dbReference type="AlphaFoldDB" id="A0A382CAT0"/>
<name>A0A382CAT0_9ZZZZ</name>
<evidence type="ECO:0008006" key="2">
    <source>
        <dbReference type="Google" id="ProtNLM"/>
    </source>
</evidence>
<proteinExistence type="predicted"/>